<dbReference type="AlphaFoldDB" id="A0A0A9FMH0"/>
<keyword evidence="1" id="KW-0812">Transmembrane</keyword>
<proteinExistence type="predicted"/>
<feature type="transmembrane region" description="Helical" evidence="1">
    <location>
        <begin position="70"/>
        <end position="89"/>
    </location>
</feature>
<accession>A0A0A9FMH0</accession>
<organism evidence="2">
    <name type="scientific">Arundo donax</name>
    <name type="common">Giant reed</name>
    <name type="synonym">Donax arundinaceus</name>
    <dbReference type="NCBI Taxonomy" id="35708"/>
    <lineage>
        <taxon>Eukaryota</taxon>
        <taxon>Viridiplantae</taxon>
        <taxon>Streptophyta</taxon>
        <taxon>Embryophyta</taxon>
        <taxon>Tracheophyta</taxon>
        <taxon>Spermatophyta</taxon>
        <taxon>Magnoliopsida</taxon>
        <taxon>Liliopsida</taxon>
        <taxon>Poales</taxon>
        <taxon>Poaceae</taxon>
        <taxon>PACMAD clade</taxon>
        <taxon>Arundinoideae</taxon>
        <taxon>Arundineae</taxon>
        <taxon>Arundo</taxon>
    </lineage>
</organism>
<reference evidence="2" key="1">
    <citation type="submission" date="2014-09" db="EMBL/GenBank/DDBJ databases">
        <authorList>
            <person name="Magalhaes I.L.F."/>
            <person name="Oliveira U."/>
            <person name="Santos F.R."/>
            <person name="Vidigal T.H.D.A."/>
            <person name="Brescovit A.D."/>
            <person name="Santos A.J."/>
        </authorList>
    </citation>
    <scope>NUCLEOTIDE SEQUENCE</scope>
    <source>
        <tissue evidence="2">Shoot tissue taken approximately 20 cm above the soil surface</tissue>
    </source>
</reference>
<evidence type="ECO:0000313" key="2">
    <source>
        <dbReference type="EMBL" id="JAE09518.1"/>
    </source>
</evidence>
<sequence>MASLSPSLHLPWYAPSSPLLPVNTPRRLEHELPRTHESLRFSSLPSLLRHAKCCRRARNASVAYSMGMDLLRFLLPGTCLFFLLSLIALPTKGEGWRWYRTFFISNAVGVGRR</sequence>
<protein>
    <submittedName>
        <fullName evidence="2">Uncharacterized protein</fullName>
    </submittedName>
</protein>
<keyword evidence="1" id="KW-0472">Membrane</keyword>
<keyword evidence="1" id="KW-1133">Transmembrane helix</keyword>
<name>A0A0A9FMH0_ARUDO</name>
<evidence type="ECO:0000256" key="1">
    <source>
        <dbReference type="SAM" id="Phobius"/>
    </source>
</evidence>
<dbReference type="EMBL" id="GBRH01188378">
    <property type="protein sequence ID" value="JAE09518.1"/>
    <property type="molecule type" value="Transcribed_RNA"/>
</dbReference>
<reference evidence="2" key="2">
    <citation type="journal article" date="2015" name="Data Brief">
        <title>Shoot transcriptome of the giant reed, Arundo donax.</title>
        <authorList>
            <person name="Barrero R.A."/>
            <person name="Guerrero F.D."/>
            <person name="Moolhuijzen P."/>
            <person name="Goolsby J.A."/>
            <person name="Tidwell J."/>
            <person name="Bellgard S.E."/>
            <person name="Bellgard M.I."/>
        </authorList>
    </citation>
    <scope>NUCLEOTIDE SEQUENCE</scope>
    <source>
        <tissue evidence="2">Shoot tissue taken approximately 20 cm above the soil surface</tissue>
    </source>
</reference>